<dbReference type="Pfam" id="PF00892">
    <property type="entry name" value="EamA"/>
    <property type="match status" value="1"/>
</dbReference>
<keyword evidence="1" id="KW-1133">Transmembrane helix</keyword>
<dbReference type="InterPro" id="IPR037185">
    <property type="entry name" value="EmrE-like"/>
</dbReference>
<name>A0A6J7EKH4_9ZZZZ</name>
<feature type="transmembrane region" description="Helical" evidence="1">
    <location>
        <begin position="180"/>
        <end position="199"/>
    </location>
</feature>
<keyword evidence="1" id="KW-0472">Membrane</keyword>
<gene>
    <name evidence="3" type="ORF">UFOPK3402_01586</name>
</gene>
<evidence type="ECO:0000313" key="3">
    <source>
        <dbReference type="EMBL" id="CAB4884052.1"/>
    </source>
</evidence>
<feature type="transmembrane region" description="Helical" evidence="1">
    <location>
        <begin position="94"/>
        <end position="115"/>
    </location>
</feature>
<accession>A0A6J7EKH4</accession>
<dbReference type="SUPFAM" id="SSF103481">
    <property type="entry name" value="Multidrug resistance efflux transporter EmrE"/>
    <property type="match status" value="2"/>
</dbReference>
<feature type="transmembrane region" description="Helical" evidence="1">
    <location>
        <begin position="241"/>
        <end position="260"/>
    </location>
</feature>
<organism evidence="3">
    <name type="scientific">freshwater metagenome</name>
    <dbReference type="NCBI Taxonomy" id="449393"/>
    <lineage>
        <taxon>unclassified sequences</taxon>
        <taxon>metagenomes</taxon>
        <taxon>ecological metagenomes</taxon>
    </lineage>
</organism>
<dbReference type="AlphaFoldDB" id="A0A6J7EKH4"/>
<feature type="transmembrane region" description="Helical" evidence="1">
    <location>
        <begin position="38"/>
        <end position="57"/>
    </location>
</feature>
<sequence>MISKGRASVAVLGAAVLFGTSGTSKVLLVPDAMPITVASVRLVVGAVGLVLFVRWLGHVDQFMALLRRPIIWVMGAAVAGYQGLFFIALERTGIAVGTLVCLGSAPLLAGLLGWFMREGAPGWLWAMVTAIAVAGLSLLTLGNAQTPDVIGVLAALGAAASYAMYTVFGARLARSGFDSSAVMAAPFAIAAVLLLPFLFSDGAWWWSADGLVLAIWLGLAATTGAYILFGQGLRVLQPGHIATLTLAEPVVATMLGVVVLEERLTSTGWVGCLLVILALALLGAMENHRTRAKAMA</sequence>
<evidence type="ECO:0000259" key="2">
    <source>
        <dbReference type="Pfam" id="PF00892"/>
    </source>
</evidence>
<keyword evidence="1" id="KW-0812">Transmembrane</keyword>
<feature type="transmembrane region" description="Helical" evidence="1">
    <location>
        <begin position="122"/>
        <end position="143"/>
    </location>
</feature>
<dbReference type="GO" id="GO:0016020">
    <property type="term" value="C:membrane"/>
    <property type="evidence" value="ECO:0007669"/>
    <property type="project" value="InterPro"/>
</dbReference>
<dbReference type="EMBL" id="CAFBLS010000229">
    <property type="protein sequence ID" value="CAB4884052.1"/>
    <property type="molecule type" value="Genomic_DNA"/>
</dbReference>
<feature type="transmembrane region" description="Helical" evidence="1">
    <location>
        <begin position="69"/>
        <end position="88"/>
    </location>
</feature>
<dbReference type="PANTHER" id="PTHR22911">
    <property type="entry name" value="ACYL-MALONYL CONDENSING ENZYME-RELATED"/>
    <property type="match status" value="1"/>
</dbReference>
<proteinExistence type="predicted"/>
<evidence type="ECO:0000256" key="1">
    <source>
        <dbReference type="SAM" id="Phobius"/>
    </source>
</evidence>
<reference evidence="3" key="1">
    <citation type="submission" date="2020-05" db="EMBL/GenBank/DDBJ databases">
        <authorList>
            <person name="Chiriac C."/>
            <person name="Salcher M."/>
            <person name="Ghai R."/>
            <person name="Kavagutti S V."/>
        </authorList>
    </citation>
    <scope>NUCLEOTIDE SEQUENCE</scope>
</reference>
<dbReference type="InterPro" id="IPR000620">
    <property type="entry name" value="EamA_dom"/>
</dbReference>
<feature type="domain" description="EamA" evidence="2">
    <location>
        <begin position="150"/>
        <end position="282"/>
    </location>
</feature>
<feature type="transmembrane region" description="Helical" evidence="1">
    <location>
        <begin position="266"/>
        <end position="285"/>
    </location>
</feature>
<feature type="transmembrane region" description="Helical" evidence="1">
    <location>
        <begin position="211"/>
        <end position="229"/>
    </location>
</feature>
<protein>
    <submittedName>
        <fullName evidence="3">Unannotated protein</fullName>
    </submittedName>
</protein>
<feature type="transmembrane region" description="Helical" evidence="1">
    <location>
        <begin position="149"/>
        <end position="168"/>
    </location>
</feature>
<dbReference type="PANTHER" id="PTHR22911:SF79">
    <property type="entry name" value="MOBA-LIKE NTP TRANSFERASE DOMAIN-CONTAINING PROTEIN"/>
    <property type="match status" value="1"/>
</dbReference>